<gene>
    <name evidence="2" type="ORF">AXA84_0199</name>
</gene>
<feature type="transmembrane region" description="Helical" evidence="1">
    <location>
        <begin position="9"/>
        <end position="28"/>
    </location>
</feature>
<name>A0A139JQQ3_9MOLU</name>
<keyword evidence="1" id="KW-1133">Transmembrane helix</keyword>
<proteinExistence type="predicted"/>
<accession>A0A139JQQ3</accession>
<evidence type="ECO:0000313" key="3">
    <source>
        <dbReference type="Proteomes" id="UP000070069"/>
    </source>
</evidence>
<sequence>MKNLIKKKSLFLLITILTLLWIILFFYFTNNNYFFSKKNNQQKVEKQHEFKKIQKDDELEKVIKDDQTEIYSENKISDSLTIDDLIRKTIILAENMKDSVDELNKMIQQEEAISEVKQKAINFLKNHNFTDFQKQLLNICEKLIDNKISEDEKIVYFDRIKYLEYKFNFEFKTKISDLIQNLFKRKIKQEEFNNRINYILNLLPFEKQEINLDTITSKEYEWAEKRL</sequence>
<protein>
    <submittedName>
        <fullName evidence="2">Uncharacterized protein</fullName>
    </submittedName>
</protein>
<dbReference type="PATRIC" id="fig|203274.3.peg.356"/>
<evidence type="ECO:0000313" key="2">
    <source>
        <dbReference type="EMBL" id="KXT29305.1"/>
    </source>
</evidence>
<dbReference type="RefSeq" id="WP_066540227.1">
    <property type="nucleotide sequence ID" value="NZ_LTBM01000003.1"/>
</dbReference>
<dbReference type="Proteomes" id="UP000070069">
    <property type="component" value="Unassembled WGS sequence"/>
</dbReference>
<comment type="caution">
    <text evidence="2">The sequence shown here is derived from an EMBL/GenBank/DDBJ whole genome shotgun (WGS) entry which is preliminary data.</text>
</comment>
<reference evidence="2 3" key="1">
    <citation type="submission" date="2016-02" db="EMBL/GenBank/DDBJ databases">
        <title>A draft genome sequence of Candidatus Phytoplasma oryzae strain Mbita1, the causative agent of Napier Grass stunt disease in Kenya.</title>
        <authorList>
            <person name="Fischer A."/>
            <person name="Santa-Cruz I."/>
            <person name="Wambua L."/>
            <person name="Olds C."/>
            <person name="Midega C."/>
            <person name="Dickinson M."/>
            <person name="Kawicha P."/>
            <person name="Khan Z."/>
            <person name="Masiga D."/>
            <person name="Jores J."/>
            <person name="Bernd S."/>
        </authorList>
    </citation>
    <scope>NUCLEOTIDE SEQUENCE [LARGE SCALE GENOMIC DNA]</scope>
    <source>
        <strain evidence="2">Mbita1</strain>
    </source>
</reference>
<evidence type="ECO:0000256" key="1">
    <source>
        <dbReference type="SAM" id="Phobius"/>
    </source>
</evidence>
<organism evidence="2 3">
    <name type="scientific">Candidatus Phytoplasma oryzae</name>
    <dbReference type="NCBI Taxonomy" id="203274"/>
    <lineage>
        <taxon>Bacteria</taxon>
        <taxon>Bacillati</taxon>
        <taxon>Mycoplasmatota</taxon>
        <taxon>Mollicutes</taxon>
        <taxon>Acholeplasmatales</taxon>
        <taxon>Acholeplasmataceae</taxon>
        <taxon>Candidatus Phytoplasma</taxon>
        <taxon>16SrXI (Rice yellow dwarf group)</taxon>
    </lineage>
</organism>
<dbReference type="EMBL" id="LTBM01000003">
    <property type="protein sequence ID" value="KXT29305.1"/>
    <property type="molecule type" value="Genomic_DNA"/>
</dbReference>
<dbReference type="AlphaFoldDB" id="A0A139JQQ3"/>
<keyword evidence="1" id="KW-0472">Membrane</keyword>
<keyword evidence="1" id="KW-0812">Transmembrane</keyword>